<gene>
    <name evidence="1" type="ORF">ERS013200_03242</name>
</gene>
<sequence length="104" mass="12531">MVGCIDSRHSNRFFFRAEHTFNAIVLLIRLNHLFCTNADFSHRFDGFNRIFARSRFSRQHHSVSAIEHRIRHIHDFGAGWHRVTDHRFHHLRCGNHHTVEFFRA</sequence>
<dbReference type="Proteomes" id="UP000041770">
    <property type="component" value="Unassembled WGS sequence"/>
</dbReference>
<reference evidence="1 2" key="1">
    <citation type="submission" date="2015-07" db="EMBL/GenBank/DDBJ databases">
        <authorList>
            <consortium name="Pathogen Informatics"/>
        </authorList>
    </citation>
    <scope>NUCLEOTIDE SEQUENCE [LARGE SCALE GENOMIC DNA]</scope>
    <source>
        <strain evidence="1 2">A316</strain>
    </source>
</reference>
<dbReference type="EMBL" id="CWQY01000029">
    <property type="protein sequence ID" value="CSD12308.1"/>
    <property type="molecule type" value="Genomic_DNA"/>
</dbReference>
<evidence type="ECO:0000313" key="2">
    <source>
        <dbReference type="Proteomes" id="UP000041770"/>
    </source>
</evidence>
<accession>A0A656AJ09</accession>
<organism evidence="1 2">
    <name type="scientific">Vibrio cholerae</name>
    <dbReference type="NCBI Taxonomy" id="666"/>
    <lineage>
        <taxon>Bacteria</taxon>
        <taxon>Pseudomonadati</taxon>
        <taxon>Pseudomonadota</taxon>
        <taxon>Gammaproteobacteria</taxon>
        <taxon>Vibrionales</taxon>
        <taxon>Vibrionaceae</taxon>
        <taxon>Vibrio</taxon>
    </lineage>
</organism>
<name>A0A656AJ09_VIBCL</name>
<evidence type="ECO:0000313" key="1">
    <source>
        <dbReference type="EMBL" id="CSD12308.1"/>
    </source>
</evidence>
<dbReference type="AlphaFoldDB" id="A0A656AJ09"/>
<protein>
    <submittedName>
        <fullName evidence="1">Uncharacterized protein</fullName>
    </submittedName>
</protein>
<proteinExistence type="predicted"/>